<comment type="caution">
    <text evidence="2">The sequence shown here is derived from an EMBL/GenBank/DDBJ whole genome shotgun (WGS) entry which is preliminary data.</text>
</comment>
<gene>
    <name evidence="2" type="ORF">ElyMa_004952600</name>
</gene>
<keyword evidence="3" id="KW-1185">Reference proteome</keyword>
<protein>
    <submittedName>
        <fullName evidence="2">Uncharacterized protein</fullName>
    </submittedName>
</protein>
<evidence type="ECO:0000313" key="3">
    <source>
        <dbReference type="Proteomes" id="UP000762676"/>
    </source>
</evidence>
<feature type="chain" id="PRO_5044022532" evidence="1">
    <location>
        <begin position="17"/>
        <end position="89"/>
    </location>
</feature>
<feature type="signal peptide" evidence="1">
    <location>
        <begin position="1"/>
        <end position="16"/>
    </location>
</feature>
<keyword evidence="1" id="KW-0732">Signal</keyword>
<organism evidence="2 3">
    <name type="scientific">Elysia marginata</name>
    <dbReference type="NCBI Taxonomy" id="1093978"/>
    <lineage>
        <taxon>Eukaryota</taxon>
        <taxon>Metazoa</taxon>
        <taxon>Spiralia</taxon>
        <taxon>Lophotrochozoa</taxon>
        <taxon>Mollusca</taxon>
        <taxon>Gastropoda</taxon>
        <taxon>Heterobranchia</taxon>
        <taxon>Euthyneura</taxon>
        <taxon>Panpulmonata</taxon>
        <taxon>Sacoglossa</taxon>
        <taxon>Placobranchoidea</taxon>
        <taxon>Plakobranchidae</taxon>
        <taxon>Elysia</taxon>
    </lineage>
</organism>
<proteinExistence type="predicted"/>
<dbReference type="Proteomes" id="UP000762676">
    <property type="component" value="Unassembled WGS sequence"/>
</dbReference>
<sequence length="89" mass="9742">MLILAQCLVTLSYSSGRDLQRETTPCLQVDNRIGESQEFLEVVIVCQHTRLYSSLASGSRPTPSRTYLIATPPLLTSIDPSLSLGTPHP</sequence>
<dbReference type="EMBL" id="BMAT01009913">
    <property type="protein sequence ID" value="GFS16250.1"/>
    <property type="molecule type" value="Genomic_DNA"/>
</dbReference>
<accession>A0AAV4J2Y3</accession>
<reference evidence="2 3" key="1">
    <citation type="journal article" date="2021" name="Elife">
        <title>Chloroplast acquisition without the gene transfer in kleptoplastic sea slugs, Plakobranchus ocellatus.</title>
        <authorList>
            <person name="Maeda T."/>
            <person name="Takahashi S."/>
            <person name="Yoshida T."/>
            <person name="Shimamura S."/>
            <person name="Takaki Y."/>
            <person name="Nagai Y."/>
            <person name="Toyoda A."/>
            <person name="Suzuki Y."/>
            <person name="Arimoto A."/>
            <person name="Ishii H."/>
            <person name="Satoh N."/>
            <person name="Nishiyama T."/>
            <person name="Hasebe M."/>
            <person name="Maruyama T."/>
            <person name="Minagawa J."/>
            <person name="Obokata J."/>
            <person name="Shigenobu S."/>
        </authorList>
    </citation>
    <scope>NUCLEOTIDE SEQUENCE [LARGE SCALE GENOMIC DNA]</scope>
</reference>
<evidence type="ECO:0000313" key="2">
    <source>
        <dbReference type="EMBL" id="GFS16250.1"/>
    </source>
</evidence>
<name>A0AAV4J2Y3_9GAST</name>
<dbReference type="AlphaFoldDB" id="A0AAV4J2Y3"/>
<evidence type="ECO:0000256" key="1">
    <source>
        <dbReference type="SAM" id="SignalP"/>
    </source>
</evidence>